<reference evidence="2" key="1">
    <citation type="journal article" date="2020" name="Stud. Mycol.">
        <title>101 Dothideomycetes genomes: a test case for predicting lifestyles and emergence of pathogens.</title>
        <authorList>
            <person name="Haridas S."/>
            <person name="Albert R."/>
            <person name="Binder M."/>
            <person name="Bloem J."/>
            <person name="Labutti K."/>
            <person name="Salamov A."/>
            <person name="Andreopoulos B."/>
            <person name="Baker S."/>
            <person name="Barry K."/>
            <person name="Bills G."/>
            <person name="Bluhm B."/>
            <person name="Cannon C."/>
            <person name="Castanera R."/>
            <person name="Culley D."/>
            <person name="Daum C."/>
            <person name="Ezra D."/>
            <person name="Gonzalez J."/>
            <person name="Henrissat B."/>
            <person name="Kuo A."/>
            <person name="Liang C."/>
            <person name="Lipzen A."/>
            <person name="Lutzoni F."/>
            <person name="Magnuson J."/>
            <person name="Mondo S."/>
            <person name="Nolan M."/>
            <person name="Ohm R."/>
            <person name="Pangilinan J."/>
            <person name="Park H.-J."/>
            <person name="Ramirez L."/>
            <person name="Alfaro M."/>
            <person name="Sun H."/>
            <person name="Tritt A."/>
            <person name="Yoshinaga Y."/>
            <person name="Zwiers L.-H."/>
            <person name="Turgeon B."/>
            <person name="Goodwin S."/>
            <person name="Spatafora J."/>
            <person name="Crous P."/>
            <person name="Grigoriev I."/>
        </authorList>
    </citation>
    <scope>NUCLEOTIDE SEQUENCE</scope>
    <source>
        <strain evidence="2">CBS 480.64</strain>
    </source>
</reference>
<accession>A0A6A7CAN5</accession>
<dbReference type="InterPro" id="IPR013169">
    <property type="entry name" value="mRNA_splic_Cwf18-like"/>
</dbReference>
<dbReference type="Proteomes" id="UP000799421">
    <property type="component" value="Unassembled WGS sequence"/>
</dbReference>
<feature type="non-terminal residue" evidence="2">
    <location>
        <position position="134"/>
    </location>
</feature>
<feature type="non-terminal residue" evidence="2">
    <location>
        <position position="1"/>
    </location>
</feature>
<feature type="compositionally biased region" description="Basic and acidic residues" evidence="1">
    <location>
        <begin position="1"/>
        <end position="10"/>
    </location>
</feature>
<protein>
    <recommendedName>
        <fullName evidence="4">Cwf18 pre-mRNA splicing factor</fullName>
    </recommendedName>
</protein>
<evidence type="ECO:0008006" key="4">
    <source>
        <dbReference type="Google" id="ProtNLM"/>
    </source>
</evidence>
<name>A0A6A7CAN5_9PEZI</name>
<keyword evidence="3" id="KW-1185">Reference proteome</keyword>
<dbReference type="GO" id="GO:0071014">
    <property type="term" value="C:post-mRNA release spliceosomal complex"/>
    <property type="evidence" value="ECO:0007669"/>
    <property type="project" value="TreeGrafter"/>
</dbReference>
<gene>
    <name evidence="2" type="ORF">K470DRAFT_202176</name>
</gene>
<dbReference type="OrthoDB" id="10261348at2759"/>
<evidence type="ECO:0000256" key="1">
    <source>
        <dbReference type="SAM" id="MobiDB-lite"/>
    </source>
</evidence>
<organism evidence="2 3">
    <name type="scientific">Piedraia hortae CBS 480.64</name>
    <dbReference type="NCBI Taxonomy" id="1314780"/>
    <lineage>
        <taxon>Eukaryota</taxon>
        <taxon>Fungi</taxon>
        <taxon>Dikarya</taxon>
        <taxon>Ascomycota</taxon>
        <taxon>Pezizomycotina</taxon>
        <taxon>Dothideomycetes</taxon>
        <taxon>Dothideomycetidae</taxon>
        <taxon>Capnodiales</taxon>
        <taxon>Piedraiaceae</taxon>
        <taxon>Piedraia</taxon>
    </lineage>
</organism>
<dbReference type="PANTHER" id="PTHR31551">
    <property type="entry name" value="PRE-MRNA-SPLICING FACTOR CWF18"/>
    <property type="match status" value="1"/>
</dbReference>
<sequence>LSAAAQDRKARLAQLQSLKRKAPTEDHDTKVPYLSGRNYDVETQGPKLGFESAPSEGQQTVEKQAAELASAVQIQARQGEEKPLHLFTLQPKKANWDLKRELDQRLKVLNVRTDNAIARIVRERAEKEKKSSGA</sequence>
<dbReference type="AlphaFoldDB" id="A0A6A7CAN5"/>
<proteinExistence type="predicted"/>
<dbReference type="PANTHER" id="PTHR31551:SF1">
    <property type="entry name" value="COILED-COIL DOMAIN-CONTAINING PROTEIN 12"/>
    <property type="match status" value="1"/>
</dbReference>
<evidence type="ECO:0000313" key="2">
    <source>
        <dbReference type="EMBL" id="KAF2864149.1"/>
    </source>
</evidence>
<feature type="region of interest" description="Disordered" evidence="1">
    <location>
        <begin position="1"/>
        <end position="59"/>
    </location>
</feature>
<dbReference type="GO" id="GO:0005684">
    <property type="term" value="C:U2-type spliceosomal complex"/>
    <property type="evidence" value="ECO:0007669"/>
    <property type="project" value="TreeGrafter"/>
</dbReference>
<dbReference type="EMBL" id="MU005958">
    <property type="protein sequence ID" value="KAF2864149.1"/>
    <property type="molecule type" value="Genomic_DNA"/>
</dbReference>
<evidence type="ECO:0000313" key="3">
    <source>
        <dbReference type="Proteomes" id="UP000799421"/>
    </source>
</evidence>
<dbReference type="Pfam" id="PF08315">
    <property type="entry name" value="cwf18"/>
    <property type="match status" value="1"/>
</dbReference>